<accession>A0ABX8F7P7</accession>
<dbReference type="RefSeq" id="WP_214474318.1">
    <property type="nucleotide sequence ID" value="NZ_CP071709.1"/>
</dbReference>
<reference evidence="1 2" key="1">
    <citation type="submission" date="2021-03" db="EMBL/GenBank/DDBJ databases">
        <title>The first data on the complete genome of the tetrodotoxin-producing bacterium.</title>
        <authorList>
            <person name="Melnikova D.I."/>
            <person name="Nijland R."/>
            <person name="Magarlamov T.Y."/>
        </authorList>
    </citation>
    <scope>NUCLEOTIDE SEQUENCE [LARGE SCALE GENOMIC DNA]</scope>
    <source>
        <strain evidence="1 2">1839</strain>
    </source>
</reference>
<name>A0ABX8F7P7_9BACI</name>
<protein>
    <recommendedName>
        <fullName evidence="3">Bacillus phage SPbeta YonK domain-containing protein</fullName>
    </recommendedName>
</protein>
<evidence type="ECO:0000313" key="2">
    <source>
        <dbReference type="Proteomes" id="UP000679247"/>
    </source>
</evidence>
<gene>
    <name evidence="1" type="ORF">J1899_13155</name>
</gene>
<proteinExistence type="predicted"/>
<dbReference type="EMBL" id="CP071709">
    <property type="protein sequence ID" value="QVY59994.1"/>
    <property type="molecule type" value="Genomic_DNA"/>
</dbReference>
<dbReference type="Proteomes" id="UP000679247">
    <property type="component" value="Chromosome"/>
</dbReference>
<sequence length="52" mass="5861">MLLDINLEGIVHTDIQTNEEKSLNLSIGGEDLLQLLKDIDGEKVRITIEELK</sequence>
<keyword evidence="2" id="KW-1185">Reference proteome</keyword>
<evidence type="ECO:0000313" key="1">
    <source>
        <dbReference type="EMBL" id="QVY59994.1"/>
    </source>
</evidence>
<evidence type="ECO:0008006" key="3">
    <source>
        <dbReference type="Google" id="ProtNLM"/>
    </source>
</evidence>
<organism evidence="1 2">
    <name type="scientific">Cytobacillus gottheilii</name>
    <dbReference type="NCBI Taxonomy" id="859144"/>
    <lineage>
        <taxon>Bacteria</taxon>
        <taxon>Bacillati</taxon>
        <taxon>Bacillota</taxon>
        <taxon>Bacilli</taxon>
        <taxon>Bacillales</taxon>
        <taxon>Bacillaceae</taxon>
        <taxon>Cytobacillus</taxon>
    </lineage>
</organism>